<organism evidence="3 4">
    <name type="scientific">Telmatocola sphagniphila</name>
    <dbReference type="NCBI Taxonomy" id="1123043"/>
    <lineage>
        <taxon>Bacteria</taxon>
        <taxon>Pseudomonadati</taxon>
        <taxon>Planctomycetota</taxon>
        <taxon>Planctomycetia</taxon>
        <taxon>Gemmatales</taxon>
        <taxon>Gemmataceae</taxon>
    </lineage>
</organism>
<evidence type="ECO:0000259" key="2">
    <source>
        <dbReference type="Pfam" id="PF00350"/>
    </source>
</evidence>
<feature type="domain" description="Dynamin N-terminal" evidence="2">
    <location>
        <begin position="66"/>
        <end position="320"/>
    </location>
</feature>
<dbReference type="PANTHER" id="PTHR36681:SF3">
    <property type="entry name" value="NUCLEAR GTPASE, GERMINAL CENTER-ASSOCIATED, TANDEM DUPLICATE 3"/>
    <property type="match status" value="1"/>
</dbReference>
<name>A0A8E6B9Q2_9BACT</name>
<dbReference type="EMBL" id="CP074694">
    <property type="protein sequence ID" value="QVL33864.1"/>
    <property type="molecule type" value="Genomic_DNA"/>
</dbReference>
<protein>
    <submittedName>
        <fullName evidence="3">Dynamin family protein</fullName>
    </submittedName>
</protein>
<dbReference type="SUPFAM" id="SSF52540">
    <property type="entry name" value="P-loop containing nucleoside triphosphate hydrolases"/>
    <property type="match status" value="1"/>
</dbReference>
<accession>A0A8E6B9Q2</accession>
<dbReference type="PANTHER" id="PTHR36681">
    <property type="entry name" value="NUCLEAR GTPASE, GERMINAL CENTER-ASSOCIATED, TANDEM DUPLICATE 3"/>
    <property type="match status" value="1"/>
</dbReference>
<gene>
    <name evidence="3" type="ORF">KIH39_08150</name>
</gene>
<dbReference type="Gene3D" id="3.40.50.300">
    <property type="entry name" value="P-loop containing nucleotide triphosphate hydrolases"/>
    <property type="match status" value="1"/>
</dbReference>
<proteinExistence type="predicted"/>
<keyword evidence="4" id="KW-1185">Reference proteome</keyword>
<dbReference type="RefSeq" id="WP_213498845.1">
    <property type="nucleotide sequence ID" value="NZ_CP074694.1"/>
</dbReference>
<dbReference type="KEGG" id="tsph:KIH39_08150"/>
<reference evidence="3" key="1">
    <citation type="submission" date="2021-05" db="EMBL/GenBank/DDBJ databases">
        <title>Complete genome sequence of the cellulolytic planctomycete Telmatocola sphagniphila SP2T and characterization of the first cellulase from planctomycetes.</title>
        <authorList>
            <person name="Rakitin A.L."/>
            <person name="Beletsky A.V."/>
            <person name="Naumoff D.G."/>
            <person name="Kulichevskaya I.S."/>
            <person name="Mardanov A.V."/>
            <person name="Ravin N.V."/>
            <person name="Dedysh S.N."/>
        </authorList>
    </citation>
    <scope>NUCLEOTIDE SEQUENCE</scope>
    <source>
        <strain evidence="3">SP2T</strain>
    </source>
</reference>
<feature type="region of interest" description="Disordered" evidence="1">
    <location>
        <begin position="140"/>
        <end position="166"/>
    </location>
</feature>
<dbReference type="Proteomes" id="UP000676194">
    <property type="component" value="Chromosome"/>
</dbReference>
<dbReference type="InterPro" id="IPR027417">
    <property type="entry name" value="P-loop_NTPase"/>
</dbReference>
<evidence type="ECO:0000313" key="3">
    <source>
        <dbReference type="EMBL" id="QVL33864.1"/>
    </source>
</evidence>
<sequence>MSKPHESESVPSNANLGNDPEKLISWFQSDVKPFLENIQPEKVGPLEADAHNLEAVAQTADQELTVCFLGNAGVGKSTLINSLVAGKDVILPAGGIGPLTAQALAVRYAPQRRFEVEYHPPQNLWQLTFALESVLQREARRDRSVSGEDELKQESGNETRTESELGAVSGPQLGKTLEELKRQAQLLVTGDQDQQTDLDYLVDTLREATANKRIWGTTPRPEDEARVRQIREALSWASETGKPCTFTAEDAGFQAALGHHASGFLAPLIKELRVYWDSPLLSEGVTLVDLPGVGIVNDVYEATTSKWIRERARAVILVVETRGLNATHAELLRSSGFLNRLLYAADDPTADPVVLMVVVVKGDLVAEEEYIKDRSRKKREHFADVRSKSIEHIRHQLRSQLEEVWASDDVTRERTRKGVIETILAGLQVHPVSAPQYRKLLEADEDDRAFISESHQSGIPGLVAGLTDLARSQRQAQALRLREVGGDFFQRVLATVRVNQAKWREEARASQEAERLRSELDEFLEPLRREFHARQGAFREFLRETLPSNIRELVEKAKGQSSRDIEKYLNTLQDAHWATLRAAVRKGGAFDGARNINLPLDFAIRFEEPIAEVWGKSVLKEIRGRTQQFARDCVTFVDQVVEWAKKQGARVQTQLVLAQREEIIADAKRLEAVGREMVNELRDQVKNTLIRKVEGPIRKKCEKFVKDNEDRGSGVKVRILGLFNQLARDATEAASVPAIEILTAQFREVEKEILVVFEQHTDPLTSAADSIVASHELRVKRSDAQKRKKVLADVDAVLTACPWPLPAETSNEGGGQ</sequence>
<evidence type="ECO:0000256" key="1">
    <source>
        <dbReference type="SAM" id="MobiDB-lite"/>
    </source>
</evidence>
<feature type="compositionally biased region" description="Basic and acidic residues" evidence="1">
    <location>
        <begin position="140"/>
        <end position="163"/>
    </location>
</feature>
<dbReference type="InterPro" id="IPR045063">
    <property type="entry name" value="Dynamin_N"/>
</dbReference>
<dbReference type="Pfam" id="PF00350">
    <property type="entry name" value="Dynamin_N"/>
    <property type="match status" value="1"/>
</dbReference>
<dbReference type="AlphaFoldDB" id="A0A8E6B9Q2"/>
<evidence type="ECO:0000313" key="4">
    <source>
        <dbReference type="Proteomes" id="UP000676194"/>
    </source>
</evidence>